<gene>
    <name evidence="9" type="ORF">P3F81_09615</name>
</gene>
<evidence type="ECO:0000256" key="5">
    <source>
        <dbReference type="ARBA" id="ARBA00022679"/>
    </source>
</evidence>
<evidence type="ECO:0000313" key="10">
    <source>
        <dbReference type="Proteomes" id="UP001243623"/>
    </source>
</evidence>
<reference evidence="9" key="1">
    <citation type="submission" date="2023-03" db="EMBL/GenBank/DDBJ databases">
        <title>Selenobaculum gbiensis gen. nov. sp. nov., a new bacterium isolated from the gut microbiota of IBD patient.</title>
        <authorList>
            <person name="Yeo S."/>
            <person name="Park H."/>
            <person name="Huh C.S."/>
        </authorList>
    </citation>
    <scope>NUCLEOTIDE SEQUENCE</scope>
    <source>
        <strain evidence="9">ICN-92133</strain>
    </source>
</reference>
<comment type="subcellular location">
    <subcellularLocation>
        <location evidence="1">Cytoplasm</location>
    </subcellularLocation>
</comment>
<dbReference type="GO" id="GO:0009401">
    <property type="term" value="P:phosphoenolpyruvate-dependent sugar phosphotransferase system"/>
    <property type="evidence" value="ECO:0007669"/>
    <property type="project" value="UniProtKB-KW"/>
</dbReference>
<name>A0A9Y2AHP7_9FIRM</name>
<dbReference type="PANTHER" id="PTHR33799:SF1">
    <property type="entry name" value="PTS SYSTEM MANNOSE-SPECIFIC EIIAB COMPONENT-RELATED"/>
    <property type="match status" value="1"/>
</dbReference>
<keyword evidence="4 9" id="KW-0762">Sugar transport</keyword>
<evidence type="ECO:0000256" key="7">
    <source>
        <dbReference type="ARBA" id="ARBA00022777"/>
    </source>
</evidence>
<organism evidence="9 10">
    <name type="scientific">Selenobaculum gibii</name>
    <dbReference type="NCBI Taxonomy" id="3054208"/>
    <lineage>
        <taxon>Bacteria</taxon>
        <taxon>Bacillati</taxon>
        <taxon>Bacillota</taxon>
        <taxon>Negativicutes</taxon>
        <taxon>Selenomonadales</taxon>
        <taxon>Selenomonadaceae</taxon>
        <taxon>Selenobaculum</taxon>
    </lineage>
</organism>
<accession>A0A9Y2AHP7</accession>
<dbReference type="Pfam" id="PF03610">
    <property type="entry name" value="EIIA-man"/>
    <property type="match status" value="1"/>
</dbReference>
<keyword evidence="3" id="KW-0963">Cytoplasm</keyword>
<keyword evidence="5" id="KW-0808">Transferase</keyword>
<dbReference type="GO" id="GO:0016301">
    <property type="term" value="F:kinase activity"/>
    <property type="evidence" value="ECO:0007669"/>
    <property type="project" value="UniProtKB-KW"/>
</dbReference>
<dbReference type="GO" id="GO:0005737">
    <property type="term" value="C:cytoplasm"/>
    <property type="evidence" value="ECO:0007669"/>
    <property type="project" value="UniProtKB-SubCell"/>
</dbReference>
<dbReference type="InterPro" id="IPR036662">
    <property type="entry name" value="PTS_EIIA_man-typ_sf"/>
</dbReference>
<dbReference type="EMBL" id="CP120678">
    <property type="protein sequence ID" value="WIW70148.1"/>
    <property type="molecule type" value="Genomic_DNA"/>
</dbReference>
<evidence type="ECO:0000256" key="1">
    <source>
        <dbReference type="ARBA" id="ARBA00004496"/>
    </source>
</evidence>
<dbReference type="SUPFAM" id="SSF53062">
    <property type="entry name" value="PTS system fructose IIA component-like"/>
    <property type="match status" value="1"/>
</dbReference>
<evidence type="ECO:0000256" key="3">
    <source>
        <dbReference type="ARBA" id="ARBA00022490"/>
    </source>
</evidence>
<dbReference type="KEGG" id="sgbi:P3F81_09615"/>
<keyword evidence="10" id="KW-1185">Reference proteome</keyword>
<keyword evidence="2" id="KW-0813">Transport</keyword>
<evidence type="ECO:0000256" key="2">
    <source>
        <dbReference type="ARBA" id="ARBA00022448"/>
    </source>
</evidence>
<dbReference type="GO" id="GO:0016020">
    <property type="term" value="C:membrane"/>
    <property type="evidence" value="ECO:0007669"/>
    <property type="project" value="InterPro"/>
</dbReference>
<dbReference type="Proteomes" id="UP001243623">
    <property type="component" value="Chromosome"/>
</dbReference>
<dbReference type="PROSITE" id="PS51096">
    <property type="entry name" value="PTS_EIIA_TYPE_4"/>
    <property type="match status" value="1"/>
</dbReference>
<protein>
    <submittedName>
        <fullName evidence="9">PTS sugar transporter subunit IIA</fullName>
    </submittedName>
</protein>
<evidence type="ECO:0000256" key="6">
    <source>
        <dbReference type="ARBA" id="ARBA00022683"/>
    </source>
</evidence>
<keyword evidence="6" id="KW-0598">Phosphotransferase system</keyword>
<dbReference type="InterPro" id="IPR051471">
    <property type="entry name" value="Bacterial_PTS_sugar_comp"/>
</dbReference>
<evidence type="ECO:0000313" key="9">
    <source>
        <dbReference type="EMBL" id="WIW70148.1"/>
    </source>
</evidence>
<evidence type="ECO:0000259" key="8">
    <source>
        <dbReference type="PROSITE" id="PS51096"/>
    </source>
</evidence>
<dbReference type="RefSeq" id="WP_147670223.1">
    <property type="nucleotide sequence ID" value="NZ_CP120678.1"/>
</dbReference>
<evidence type="ECO:0000256" key="4">
    <source>
        <dbReference type="ARBA" id="ARBA00022597"/>
    </source>
</evidence>
<proteinExistence type="predicted"/>
<feature type="domain" description="PTS EIIA type-4" evidence="8">
    <location>
        <begin position="1"/>
        <end position="125"/>
    </location>
</feature>
<keyword evidence="7" id="KW-0418">Kinase</keyword>
<sequence length="142" mass="15335">MIGILLLTHENFGAAMLKSAELIVGGLEQVRAIGLNRGDDITVFSERVRDAIQGMDTGDGVLVFVDLFGASPYNATALVSTGIEQKFRCVAGISFPMVLEALTMRESCSLNELTDNCMNAGKDGIKELFSEMNALSEEKIKK</sequence>
<dbReference type="InterPro" id="IPR004701">
    <property type="entry name" value="PTS_EIIA_man-typ"/>
</dbReference>
<dbReference type="InterPro" id="IPR033887">
    <property type="entry name" value="PTS_IIA_man"/>
</dbReference>
<dbReference type="AlphaFoldDB" id="A0A9Y2AHP7"/>
<dbReference type="Gene3D" id="3.40.50.510">
    <property type="entry name" value="Phosphotransferase system, mannose-type IIA component"/>
    <property type="match status" value="1"/>
</dbReference>
<dbReference type="CDD" id="cd00006">
    <property type="entry name" value="PTS_IIA_man"/>
    <property type="match status" value="1"/>
</dbReference>
<dbReference type="PANTHER" id="PTHR33799">
    <property type="entry name" value="PTS PERMEASE-RELATED-RELATED"/>
    <property type="match status" value="1"/>
</dbReference>